<comment type="catalytic activity">
    <reaction evidence="12">
        <text>(6S)-5,6,7,8-tetrahydrofolyl-(gamma-L-Glu)(n) + L-glutamate + ATP = (6S)-5,6,7,8-tetrahydrofolyl-(gamma-L-Glu)(n+1) + ADP + phosphate + H(+)</text>
        <dbReference type="Rhea" id="RHEA:10580"/>
        <dbReference type="Rhea" id="RHEA-COMP:14738"/>
        <dbReference type="Rhea" id="RHEA-COMP:14740"/>
        <dbReference type="ChEBI" id="CHEBI:15378"/>
        <dbReference type="ChEBI" id="CHEBI:29985"/>
        <dbReference type="ChEBI" id="CHEBI:30616"/>
        <dbReference type="ChEBI" id="CHEBI:43474"/>
        <dbReference type="ChEBI" id="CHEBI:141005"/>
        <dbReference type="ChEBI" id="CHEBI:456216"/>
        <dbReference type="EC" id="6.3.2.17"/>
    </reaction>
</comment>
<proteinExistence type="inferred from homology"/>
<evidence type="ECO:0000256" key="4">
    <source>
        <dbReference type="ARBA" id="ARBA00022563"/>
    </source>
</evidence>
<comment type="caution">
    <text evidence="14">The sequence shown here is derived from an EMBL/GenBank/DDBJ whole genome shotgun (WGS) entry which is preliminary data.</text>
</comment>
<keyword evidence="4" id="KW-0554">One-carbon metabolism</keyword>
<organism evidence="14 15">
    <name type="scientific">Niveomyces insectorum RCEF 264</name>
    <dbReference type="NCBI Taxonomy" id="1081102"/>
    <lineage>
        <taxon>Eukaryota</taxon>
        <taxon>Fungi</taxon>
        <taxon>Dikarya</taxon>
        <taxon>Ascomycota</taxon>
        <taxon>Pezizomycotina</taxon>
        <taxon>Sordariomycetes</taxon>
        <taxon>Hypocreomycetidae</taxon>
        <taxon>Hypocreales</taxon>
        <taxon>Cordycipitaceae</taxon>
        <taxon>Niveomyces</taxon>
    </lineage>
</organism>
<feature type="compositionally biased region" description="Low complexity" evidence="13">
    <location>
        <begin position="448"/>
        <end position="459"/>
    </location>
</feature>
<sequence>MSSLAAGVGGGPDAPAAPASSAAPPPFDFATLPRTYDNALYLLSLLSTNRDVTSLFEVPQPGGGGAADLNAQALPEMRAWLARAGYPDPARDLAALRCVHISGTKGKGSVSAFVTAILQDAADVAATASAAAPAGSPVHIGRVGTYLSPHVVSVRERIWLDGQPLSRALFAQYTFELWARLSEAAAAADPADPHTTGAHTKPFYFRFLTLLALHVFVREGVRSAVVECGIGGAYDATNVLPPAAVTTSVVTRLGIDHVAMLGRTLPAIAWHKAGIFRPGVAAFTLGEKEADAGGNTGNADAEGPAERAAALAVLRARARELQASALYEIPPDAVARWAGVPGAALPGAFQKSNMALAAAAARHHLRVLGGGDSNGADALVDPATIPPRFYAALARATLRGRCERVCDAPSSGGAHWLIDGAHTADSLYAVGQFFAADQEDDGHGDQNLAATASPSSSSLPPQRILLFTLRDRSVAEHVRAVVAGAGNKPNGADNVVFDEAFFVFPPTATAERTAALETLARVSPHTAASMWDDVPSAVRTIRSRAADAASSARPCRVLATGSFVLVREVLQALGADGEA</sequence>
<dbReference type="Gene3D" id="3.40.1190.10">
    <property type="entry name" value="Mur-like, catalytic domain"/>
    <property type="match status" value="1"/>
</dbReference>
<accession>A0A167N9U9</accession>
<evidence type="ECO:0000256" key="9">
    <source>
        <dbReference type="ARBA" id="ARBA00022842"/>
    </source>
</evidence>
<evidence type="ECO:0000256" key="7">
    <source>
        <dbReference type="ARBA" id="ARBA00022741"/>
    </source>
</evidence>
<keyword evidence="15" id="KW-1185">Reference proteome</keyword>
<dbReference type="AlphaFoldDB" id="A0A167N9U9"/>
<dbReference type="InterPro" id="IPR018109">
    <property type="entry name" value="Folylpolyglutamate_synth_CS"/>
</dbReference>
<dbReference type="InterPro" id="IPR036565">
    <property type="entry name" value="Mur-like_cat_sf"/>
</dbReference>
<evidence type="ECO:0000256" key="5">
    <source>
        <dbReference type="ARBA" id="ARBA00022598"/>
    </source>
</evidence>
<dbReference type="Gene3D" id="3.90.190.20">
    <property type="entry name" value="Mur ligase, C-terminal domain"/>
    <property type="match status" value="1"/>
</dbReference>
<name>A0A167N9U9_9HYPO</name>
<evidence type="ECO:0000256" key="12">
    <source>
        <dbReference type="ARBA" id="ARBA00047493"/>
    </source>
</evidence>
<evidence type="ECO:0000256" key="11">
    <source>
        <dbReference type="ARBA" id="ARBA00030876"/>
    </source>
</evidence>
<dbReference type="OrthoDB" id="5212574at2759"/>
<dbReference type="Proteomes" id="UP000076874">
    <property type="component" value="Unassembled WGS sequence"/>
</dbReference>
<feature type="region of interest" description="Disordered" evidence="13">
    <location>
        <begin position="1"/>
        <end position="22"/>
    </location>
</feature>
<dbReference type="GO" id="GO:0005524">
    <property type="term" value="F:ATP binding"/>
    <property type="evidence" value="ECO:0007669"/>
    <property type="project" value="UniProtKB-KW"/>
</dbReference>
<dbReference type="InterPro" id="IPR036615">
    <property type="entry name" value="Mur_ligase_C_dom_sf"/>
</dbReference>
<dbReference type="GO" id="GO:0006730">
    <property type="term" value="P:one-carbon metabolic process"/>
    <property type="evidence" value="ECO:0007669"/>
    <property type="project" value="UniProtKB-KW"/>
</dbReference>
<feature type="region of interest" description="Disordered" evidence="13">
    <location>
        <begin position="440"/>
        <end position="459"/>
    </location>
</feature>
<dbReference type="InterPro" id="IPR001645">
    <property type="entry name" value="Folylpolyglutamate_synth"/>
</dbReference>
<dbReference type="GO" id="GO:0046872">
    <property type="term" value="F:metal ion binding"/>
    <property type="evidence" value="ECO:0007669"/>
    <property type="project" value="UniProtKB-KW"/>
</dbReference>
<evidence type="ECO:0000256" key="6">
    <source>
        <dbReference type="ARBA" id="ARBA00022723"/>
    </source>
</evidence>
<evidence type="ECO:0000256" key="13">
    <source>
        <dbReference type="SAM" id="MobiDB-lite"/>
    </source>
</evidence>
<evidence type="ECO:0000313" key="14">
    <source>
        <dbReference type="EMBL" id="OAA55303.1"/>
    </source>
</evidence>
<evidence type="ECO:0000313" key="15">
    <source>
        <dbReference type="Proteomes" id="UP000076874"/>
    </source>
</evidence>
<evidence type="ECO:0000256" key="1">
    <source>
        <dbReference type="ARBA" id="ARBA00005150"/>
    </source>
</evidence>
<keyword evidence="7" id="KW-0547">Nucleotide-binding</keyword>
<reference evidence="14 15" key="1">
    <citation type="journal article" date="2016" name="Genome Biol. Evol.">
        <title>Divergent and convergent evolution of fungal pathogenicity.</title>
        <authorList>
            <person name="Shang Y."/>
            <person name="Xiao G."/>
            <person name="Zheng P."/>
            <person name="Cen K."/>
            <person name="Zhan S."/>
            <person name="Wang C."/>
        </authorList>
    </citation>
    <scope>NUCLEOTIDE SEQUENCE [LARGE SCALE GENOMIC DNA]</scope>
    <source>
        <strain evidence="14 15">RCEF 264</strain>
    </source>
</reference>
<protein>
    <recommendedName>
        <fullName evidence="3">tetrahydrofolate synthase</fullName>
        <ecNumber evidence="3">6.3.2.17</ecNumber>
    </recommendedName>
    <alternativeName>
        <fullName evidence="11">Folylpoly-gamma-glutamate synthetase</fullName>
    </alternativeName>
    <alternativeName>
        <fullName evidence="10">Tetrahydrofolylpolyglutamate synthase</fullName>
    </alternativeName>
</protein>
<keyword evidence="9" id="KW-0460">Magnesium</keyword>
<dbReference type="UniPathway" id="UPA00850"/>
<keyword evidence="6" id="KW-0479">Metal-binding</keyword>
<dbReference type="SUPFAM" id="SSF53623">
    <property type="entry name" value="MurD-like peptide ligases, catalytic domain"/>
    <property type="match status" value="1"/>
</dbReference>
<keyword evidence="8" id="KW-0067">ATP-binding</keyword>
<dbReference type="NCBIfam" id="TIGR01499">
    <property type="entry name" value="folC"/>
    <property type="match status" value="1"/>
</dbReference>
<dbReference type="SUPFAM" id="SSF53244">
    <property type="entry name" value="MurD-like peptide ligases, peptide-binding domain"/>
    <property type="match status" value="1"/>
</dbReference>
<dbReference type="PANTHER" id="PTHR11136:SF5">
    <property type="entry name" value="FOLYLPOLYGLUTAMATE SYNTHASE, MITOCHONDRIAL"/>
    <property type="match status" value="1"/>
</dbReference>
<dbReference type="EC" id="6.3.2.17" evidence="3"/>
<evidence type="ECO:0000256" key="10">
    <source>
        <dbReference type="ARBA" id="ARBA00030592"/>
    </source>
</evidence>
<evidence type="ECO:0000256" key="3">
    <source>
        <dbReference type="ARBA" id="ARBA00013025"/>
    </source>
</evidence>
<dbReference type="GO" id="GO:0005739">
    <property type="term" value="C:mitochondrion"/>
    <property type="evidence" value="ECO:0007669"/>
    <property type="project" value="TreeGrafter"/>
</dbReference>
<comment type="similarity">
    <text evidence="2">Belongs to the folylpolyglutamate synthase family.</text>
</comment>
<dbReference type="GO" id="GO:0005829">
    <property type="term" value="C:cytosol"/>
    <property type="evidence" value="ECO:0007669"/>
    <property type="project" value="TreeGrafter"/>
</dbReference>
<dbReference type="PROSITE" id="PS01012">
    <property type="entry name" value="FOLYLPOLYGLU_SYNT_2"/>
    <property type="match status" value="1"/>
</dbReference>
<dbReference type="STRING" id="1081102.A0A167N9U9"/>
<keyword evidence="5" id="KW-0436">Ligase</keyword>
<dbReference type="EMBL" id="AZHD01000020">
    <property type="protein sequence ID" value="OAA55303.1"/>
    <property type="molecule type" value="Genomic_DNA"/>
</dbReference>
<comment type="pathway">
    <text evidence="1">Cofactor biosynthesis; tetrahydrofolylpolyglutamate biosynthesis.</text>
</comment>
<gene>
    <name evidence="14" type="ORF">SPI_08398</name>
</gene>
<feature type="compositionally biased region" description="Low complexity" evidence="13">
    <location>
        <begin position="13"/>
        <end position="22"/>
    </location>
</feature>
<evidence type="ECO:0000256" key="2">
    <source>
        <dbReference type="ARBA" id="ARBA00008276"/>
    </source>
</evidence>
<evidence type="ECO:0000256" key="8">
    <source>
        <dbReference type="ARBA" id="ARBA00022840"/>
    </source>
</evidence>
<dbReference type="PANTHER" id="PTHR11136">
    <property type="entry name" value="FOLYLPOLYGLUTAMATE SYNTHASE-RELATED"/>
    <property type="match status" value="1"/>
</dbReference>
<dbReference type="GO" id="GO:0004326">
    <property type="term" value="F:tetrahydrofolylpolyglutamate synthase activity"/>
    <property type="evidence" value="ECO:0007669"/>
    <property type="project" value="UniProtKB-EC"/>
</dbReference>